<protein>
    <submittedName>
        <fullName evidence="2">Uncharacterized protein</fullName>
    </submittedName>
</protein>
<dbReference type="AlphaFoldDB" id="A0AB39PZK1"/>
<name>A0AB39PZK1_9ACTN</name>
<evidence type="ECO:0000256" key="1">
    <source>
        <dbReference type="SAM" id="MobiDB-lite"/>
    </source>
</evidence>
<dbReference type="EMBL" id="CP163439">
    <property type="protein sequence ID" value="XDQ36433.1"/>
    <property type="molecule type" value="Genomic_DNA"/>
</dbReference>
<organism evidence="2">
    <name type="scientific">Streptomyces sp. R28</name>
    <dbReference type="NCBI Taxonomy" id="3238628"/>
    <lineage>
        <taxon>Bacteria</taxon>
        <taxon>Bacillati</taxon>
        <taxon>Actinomycetota</taxon>
        <taxon>Actinomycetes</taxon>
        <taxon>Kitasatosporales</taxon>
        <taxon>Streptomycetaceae</taxon>
        <taxon>Streptomyces</taxon>
    </lineage>
</organism>
<sequence length="56" mass="5912">MLATNATAMRLATAIESQSRTPAQRRYLVLTSWNRGGPYTPGGPGKGLGAGRWAGH</sequence>
<evidence type="ECO:0000313" key="2">
    <source>
        <dbReference type="EMBL" id="XDQ36433.1"/>
    </source>
</evidence>
<dbReference type="RefSeq" id="WP_369171002.1">
    <property type="nucleotide sequence ID" value="NZ_CP163439.1"/>
</dbReference>
<proteinExistence type="predicted"/>
<feature type="region of interest" description="Disordered" evidence="1">
    <location>
        <begin position="34"/>
        <end position="56"/>
    </location>
</feature>
<accession>A0AB39PZK1</accession>
<gene>
    <name evidence="2" type="ORF">AB5J49_25550</name>
</gene>
<reference evidence="2" key="1">
    <citation type="submission" date="2024-07" db="EMBL/GenBank/DDBJ databases">
        <authorList>
            <person name="Yu S.T."/>
        </authorList>
    </citation>
    <scope>NUCLEOTIDE SEQUENCE</scope>
    <source>
        <strain evidence="2">R28</strain>
    </source>
</reference>
<feature type="compositionally biased region" description="Gly residues" evidence="1">
    <location>
        <begin position="39"/>
        <end position="56"/>
    </location>
</feature>